<comment type="caution">
    <text evidence="2">The sequence shown here is derived from an EMBL/GenBank/DDBJ whole genome shotgun (WGS) entry which is preliminary data.</text>
</comment>
<name>A0ABU9T5C9_9HYPH</name>
<dbReference type="Gene3D" id="3.40.50.620">
    <property type="entry name" value="HUPs"/>
    <property type="match status" value="1"/>
</dbReference>
<dbReference type="Proteomes" id="UP001477870">
    <property type="component" value="Unassembled WGS sequence"/>
</dbReference>
<dbReference type="InterPro" id="IPR014729">
    <property type="entry name" value="Rossmann-like_a/b/a_fold"/>
</dbReference>
<reference evidence="2 3" key="1">
    <citation type="submission" date="2024-03" db="EMBL/GenBank/DDBJ databases">
        <title>Community enrichment and isolation of bacterial strains for fucoidan degradation.</title>
        <authorList>
            <person name="Sichert A."/>
        </authorList>
    </citation>
    <scope>NUCLEOTIDE SEQUENCE [LARGE SCALE GENOMIC DNA]</scope>
    <source>
        <strain evidence="2 3">AS62</strain>
    </source>
</reference>
<evidence type="ECO:0000313" key="2">
    <source>
        <dbReference type="EMBL" id="MEM5501339.1"/>
    </source>
</evidence>
<dbReference type="SUPFAM" id="SSF52402">
    <property type="entry name" value="Adenine nucleotide alpha hydrolases-like"/>
    <property type="match status" value="1"/>
</dbReference>
<keyword evidence="3" id="KW-1185">Reference proteome</keyword>
<dbReference type="RefSeq" id="WP_342847859.1">
    <property type="nucleotide sequence ID" value="NZ_JBBMQO010000003.1"/>
</dbReference>
<accession>A0ABU9T5C9</accession>
<dbReference type="Pfam" id="PF01507">
    <property type="entry name" value="PAPS_reduct"/>
    <property type="match status" value="1"/>
</dbReference>
<protein>
    <submittedName>
        <fullName evidence="2">Phosphoadenosine phosphosulfate reductase family protein</fullName>
    </submittedName>
</protein>
<sequence length="177" mass="19811">MNYVRLAKELNDQFAALPLDERVALIAKKFPKAIFPTNFSTEDQLIAWAIINHGNRLKIVTTLNGLLLENAQTLRSITAEQYDIDIPAVKAVASDVWISGLRNEQLSANKSIEFAKWDDDRGVLQINPLADWTFDKLIKSIAEHEIPINPLFEFKAGSKIASPARRNAELNKQSIAA</sequence>
<organism evidence="2 3">
    <name type="scientific">Ahrensia kielensis</name>
    <dbReference type="NCBI Taxonomy" id="76980"/>
    <lineage>
        <taxon>Bacteria</taxon>
        <taxon>Pseudomonadati</taxon>
        <taxon>Pseudomonadota</taxon>
        <taxon>Alphaproteobacteria</taxon>
        <taxon>Hyphomicrobiales</taxon>
        <taxon>Ahrensiaceae</taxon>
        <taxon>Ahrensia</taxon>
    </lineage>
</organism>
<evidence type="ECO:0000259" key="1">
    <source>
        <dbReference type="Pfam" id="PF01507"/>
    </source>
</evidence>
<gene>
    <name evidence="2" type="ORF">WNY59_07015</name>
</gene>
<dbReference type="EMBL" id="JBBMQO010000003">
    <property type="protein sequence ID" value="MEM5501339.1"/>
    <property type="molecule type" value="Genomic_DNA"/>
</dbReference>
<feature type="domain" description="Phosphoadenosine phosphosulphate reductase" evidence="1">
    <location>
        <begin position="88"/>
        <end position="153"/>
    </location>
</feature>
<evidence type="ECO:0000313" key="3">
    <source>
        <dbReference type="Proteomes" id="UP001477870"/>
    </source>
</evidence>
<proteinExistence type="predicted"/>
<dbReference type="InterPro" id="IPR002500">
    <property type="entry name" value="PAPS_reduct_dom"/>
</dbReference>